<evidence type="ECO:0000313" key="2">
    <source>
        <dbReference type="EMBL" id="GBB85838.1"/>
    </source>
</evidence>
<dbReference type="PANTHER" id="PTHR44329:SF6">
    <property type="entry name" value="RECEPTOR-INTERACTING SERINE_THREONINE-PROTEIN KINASE 1"/>
    <property type="match status" value="1"/>
</dbReference>
<dbReference type="Gene3D" id="1.10.510.10">
    <property type="entry name" value="Transferase(Phosphotransferase) domain 1"/>
    <property type="match status" value="1"/>
</dbReference>
<dbReference type="InterPro" id="IPR011009">
    <property type="entry name" value="Kinase-like_dom_sf"/>
</dbReference>
<dbReference type="AlphaFoldDB" id="A0A2Z6QYX3"/>
<proteinExistence type="predicted"/>
<gene>
    <name evidence="2" type="ORF">RclHR1_01230001</name>
</gene>
<dbReference type="PANTHER" id="PTHR44329">
    <property type="entry name" value="SERINE/THREONINE-PROTEIN KINASE TNNI3K-RELATED"/>
    <property type="match status" value="1"/>
</dbReference>
<comment type="caution">
    <text evidence="2">The sequence shown here is derived from an EMBL/GenBank/DDBJ whole genome shotgun (WGS) entry which is preliminary data.</text>
</comment>
<dbReference type="SUPFAM" id="SSF56112">
    <property type="entry name" value="Protein kinase-like (PK-like)"/>
    <property type="match status" value="1"/>
</dbReference>
<dbReference type="Pfam" id="PF07714">
    <property type="entry name" value="PK_Tyr_Ser-Thr"/>
    <property type="match status" value="1"/>
</dbReference>
<evidence type="ECO:0000313" key="3">
    <source>
        <dbReference type="Proteomes" id="UP000247702"/>
    </source>
</evidence>
<name>A0A2Z6QYX3_9GLOM</name>
<dbReference type="InterPro" id="IPR000719">
    <property type="entry name" value="Prot_kinase_dom"/>
</dbReference>
<dbReference type="EMBL" id="BEXD01000258">
    <property type="protein sequence ID" value="GBB85838.1"/>
    <property type="molecule type" value="Genomic_DNA"/>
</dbReference>
<reference evidence="2 3" key="1">
    <citation type="submission" date="2017-11" db="EMBL/GenBank/DDBJ databases">
        <title>The genome of Rhizophagus clarus HR1 reveals common genetic basis of auxotrophy among arbuscular mycorrhizal fungi.</title>
        <authorList>
            <person name="Kobayashi Y."/>
        </authorList>
    </citation>
    <scope>NUCLEOTIDE SEQUENCE [LARGE SCALE GENOMIC DNA]</scope>
    <source>
        <strain evidence="2 3">HR1</strain>
    </source>
</reference>
<accession>A0A2Z6QYX3</accession>
<evidence type="ECO:0000259" key="1">
    <source>
        <dbReference type="PROSITE" id="PS50011"/>
    </source>
</evidence>
<dbReference type="GO" id="GO:0004674">
    <property type="term" value="F:protein serine/threonine kinase activity"/>
    <property type="evidence" value="ECO:0007669"/>
    <property type="project" value="TreeGrafter"/>
</dbReference>
<dbReference type="PROSITE" id="PS50011">
    <property type="entry name" value="PROTEIN_KINASE_DOM"/>
    <property type="match status" value="1"/>
</dbReference>
<keyword evidence="3" id="KW-1185">Reference proteome</keyword>
<dbReference type="Proteomes" id="UP000247702">
    <property type="component" value="Unassembled WGS sequence"/>
</dbReference>
<organism evidence="2 3">
    <name type="scientific">Rhizophagus clarus</name>
    <dbReference type="NCBI Taxonomy" id="94130"/>
    <lineage>
        <taxon>Eukaryota</taxon>
        <taxon>Fungi</taxon>
        <taxon>Fungi incertae sedis</taxon>
        <taxon>Mucoromycota</taxon>
        <taxon>Glomeromycotina</taxon>
        <taxon>Glomeromycetes</taxon>
        <taxon>Glomerales</taxon>
        <taxon>Glomeraceae</taxon>
        <taxon>Rhizophagus</taxon>
    </lineage>
</organism>
<sequence>MELVNANDNEFFDPTPRLKSSPVPILFISFNELDKNCIYCGEEYTQTIIYGQKYCKKCLLCYLTNITGNNLYLDVYLFTKDLECNKHEISISKVPQNIQESCRNCLIILCFKQIIGYYQLRFNILDNLYDNVFECVKYCRLCGKLLYQRTNHDAITFKLCSNCYLISSGYIESNLTKKLISIIYLPWWENTSVCYCFEKLIFSSDSQKYCENCFTLFIGCRYCLTTNIVFGITSQSQCKKCKRITPIIFDITKTISINSGNSVLDDFLLNMRSYQLNIAKFADNVKNIDEYFVPFKLCTDSLHNKYNSQGRLMKYMPYSQFTNVKEIAEGGSSIVYRANIYDTRSSVVALKRFKNSQYAKKYLLSELKSSYHCCKNNILNKIINTLGFTKDPKLNDYIIVMQYASGGDLHNYLQKEFTEIKWNKKTRIVDAISFGLEVFHNANFIHRDFHSGNILVNFTLNYDNRYKIGDLGLSQSASDTSSDNEIYGVIPYIAPEIFKGFPFSKESDIYSFGMIMWELTTGCKPFSSVEHDIHLILKIIDGERPKITEDTPECYANLMKSCWDPDPKKRPSISDIYEIYVKWHLYHFDVNYFNQAELKRKELIGSEKLGPEFSGKPHPKAIYTSRSLNSYISKCSSINFSSNTYISKELDFDIDIESSGTNVLETKRNIEELNINFCENKGEYLFNDKYFV</sequence>
<dbReference type="InterPro" id="IPR001245">
    <property type="entry name" value="Ser-Thr/Tyr_kinase_cat_dom"/>
</dbReference>
<dbReference type="InterPro" id="IPR051681">
    <property type="entry name" value="Ser/Thr_Kinases-Pseudokinases"/>
</dbReference>
<dbReference type="GO" id="GO:0005524">
    <property type="term" value="F:ATP binding"/>
    <property type="evidence" value="ECO:0007669"/>
    <property type="project" value="InterPro"/>
</dbReference>
<protein>
    <recommendedName>
        <fullName evidence="1">Protein kinase domain-containing protein</fullName>
    </recommendedName>
</protein>
<feature type="domain" description="Protein kinase" evidence="1">
    <location>
        <begin position="321"/>
        <end position="587"/>
    </location>
</feature>
<dbReference type="PRINTS" id="PR00109">
    <property type="entry name" value="TYRKINASE"/>
</dbReference>